<organism evidence="2 3">
    <name type="scientific">Acanthoscelides obtectus</name>
    <name type="common">Bean weevil</name>
    <name type="synonym">Bruchus obtectus</name>
    <dbReference type="NCBI Taxonomy" id="200917"/>
    <lineage>
        <taxon>Eukaryota</taxon>
        <taxon>Metazoa</taxon>
        <taxon>Ecdysozoa</taxon>
        <taxon>Arthropoda</taxon>
        <taxon>Hexapoda</taxon>
        <taxon>Insecta</taxon>
        <taxon>Pterygota</taxon>
        <taxon>Neoptera</taxon>
        <taxon>Endopterygota</taxon>
        <taxon>Coleoptera</taxon>
        <taxon>Polyphaga</taxon>
        <taxon>Cucujiformia</taxon>
        <taxon>Chrysomeloidea</taxon>
        <taxon>Chrysomelidae</taxon>
        <taxon>Bruchinae</taxon>
        <taxon>Bruchini</taxon>
        <taxon>Acanthoscelides</taxon>
    </lineage>
</organism>
<dbReference type="PANTHER" id="PTHR46599:SF3">
    <property type="entry name" value="PIGGYBAC TRANSPOSABLE ELEMENT-DERIVED PROTEIN 4"/>
    <property type="match status" value="1"/>
</dbReference>
<dbReference type="AlphaFoldDB" id="A0A9P0PCY9"/>
<dbReference type="OrthoDB" id="6602143at2759"/>
<dbReference type="InterPro" id="IPR029526">
    <property type="entry name" value="PGBD"/>
</dbReference>
<name>A0A9P0PCY9_ACAOB</name>
<comment type="caution">
    <text evidence="2">The sequence shown here is derived from an EMBL/GenBank/DDBJ whole genome shotgun (WGS) entry which is preliminary data.</text>
</comment>
<sequence>MEGLLDDGRTLYTDNWYTSVALSKTLIKHSTHLGGTLRSNSRYNPPDAVKAKLNKGDVIAQQNEDKTVVLKWQDKRDVLVLSTKHDSSVVQQNCRSQRCRSKQARYYSRL</sequence>
<dbReference type="PANTHER" id="PTHR46599">
    <property type="entry name" value="PIGGYBAC TRANSPOSABLE ELEMENT-DERIVED PROTEIN 4"/>
    <property type="match status" value="1"/>
</dbReference>
<keyword evidence="3" id="KW-1185">Reference proteome</keyword>
<feature type="domain" description="PiggyBac transposable element-derived protein" evidence="1">
    <location>
        <begin position="2"/>
        <end position="98"/>
    </location>
</feature>
<protein>
    <recommendedName>
        <fullName evidence="1">PiggyBac transposable element-derived protein domain-containing protein</fullName>
    </recommendedName>
</protein>
<dbReference type="Pfam" id="PF13843">
    <property type="entry name" value="DDE_Tnp_1_7"/>
    <property type="match status" value="1"/>
</dbReference>
<proteinExistence type="predicted"/>
<reference evidence="2" key="1">
    <citation type="submission" date="2022-03" db="EMBL/GenBank/DDBJ databases">
        <authorList>
            <person name="Sayadi A."/>
        </authorList>
    </citation>
    <scope>NUCLEOTIDE SEQUENCE</scope>
</reference>
<evidence type="ECO:0000259" key="1">
    <source>
        <dbReference type="Pfam" id="PF13843"/>
    </source>
</evidence>
<gene>
    <name evidence="2" type="ORF">ACAOBT_LOCUS12709</name>
</gene>
<accession>A0A9P0PCY9</accession>
<evidence type="ECO:0000313" key="3">
    <source>
        <dbReference type="Proteomes" id="UP001152888"/>
    </source>
</evidence>
<evidence type="ECO:0000313" key="2">
    <source>
        <dbReference type="EMBL" id="CAH1977516.1"/>
    </source>
</evidence>
<dbReference type="EMBL" id="CAKOFQ010006860">
    <property type="protein sequence ID" value="CAH1977516.1"/>
    <property type="molecule type" value="Genomic_DNA"/>
</dbReference>
<dbReference type="Proteomes" id="UP001152888">
    <property type="component" value="Unassembled WGS sequence"/>
</dbReference>